<keyword evidence="1" id="KW-0472">Membrane</keyword>
<proteinExistence type="predicted"/>
<sequence length="206" mass="24215">MEDTIYIQMKHRVEMVEERPIRLYDIANIIAPEQMLKALYALELYVKTDREGKFVVIDALMIIEKIGGHFPQSNIQTVGPEETIVEFVQKSKTANFLLFIVVWLLLFVGSGLTIMNFHEETSMQEIHQKLYWMLTGIENDRPYLLQVPYSIGLGVGMILFFNHLFKKRLNEEPSPLEIEMFNYQQDLDKYVIVHEKKESAERIDDR</sequence>
<organism evidence="3 4">
    <name type="scientific">Siminovitchia thermophila</name>
    <dbReference type="NCBI Taxonomy" id="1245522"/>
    <lineage>
        <taxon>Bacteria</taxon>
        <taxon>Bacillati</taxon>
        <taxon>Bacillota</taxon>
        <taxon>Bacilli</taxon>
        <taxon>Bacillales</taxon>
        <taxon>Bacillaceae</taxon>
        <taxon>Siminovitchia</taxon>
    </lineage>
</organism>
<dbReference type="InterPro" id="IPR021997">
    <property type="entry name" value="SporV_AA"/>
</dbReference>
<evidence type="ECO:0000259" key="2">
    <source>
        <dbReference type="Pfam" id="PF12164"/>
    </source>
</evidence>
<keyword evidence="1" id="KW-0812">Transmembrane</keyword>
<dbReference type="Proteomes" id="UP000823485">
    <property type="component" value="Unassembled WGS sequence"/>
</dbReference>
<evidence type="ECO:0000256" key="1">
    <source>
        <dbReference type="SAM" id="Phobius"/>
    </source>
</evidence>
<feature type="domain" description="Stage V sporulation protein AA" evidence="2">
    <location>
        <begin position="3"/>
        <end position="90"/>
    </location>
</feature>
<name>A0ABS2R220_9BACI</name>
<evidence type="ECO:0000313" key="4">
    <source>
        <dbReference type="Proteomes" id="UP000823485"/>
    </source>
</evidence>
<keyword evidence="1" id="KW-1133">Transmembrane helix</keyword>
<dbReference type="RefSeq" id="WP_077113265.1">
    <property type="nucleotide sequence ID" value="NZ_JAFBFH010000003.1"/>
</dbReference>
<dbReference type="Pfam" id="PF12164">
    <property type="entry name" value="SporV_AA"/>
    <property type="match status" value="1"/>
</dbReference>
<dbReference type="InterPro" id="IPR038548">
    <property type="entry name" value="SporV_AA_N_sf"/>
</dbReference>
<comment type="caution">
    <text evidence="3">The sequence shown here is derived from an EMBL/GenBank/DDBJ whole genome shotgun (WGS) entry which is preliminary data.</text>
</comment>
<protein>
    <submittedName>
        <fullName evidence="3">Stage V sporulation protein AA</fullName>
    </submittedName>
</protein>
<accession>A0ABS2R220</accession>
<feature type="transmembrane region" description="Helical" evidence="1">
    <location>
        <begin position="96"/>
        <end position="115"/>
    </location>
</feature>
<reference evidence="3 4" key="1">
    <citation type="submission" date="2021-01" db="EMBL/GenBank/DDBJ databases">
        <title>Genomic Encyclopedia of Type Strains, Phase IV (KMG-IV): sequencing the most valuable type-strain genomes for metagenomic binning, comparative biology and taxonomic classification.</title>
        <authorList>
            <person name="Goeker M."/>
        </authorList>
    </citation>
    <scope>NUCLEOTIDE SEQUENCE [LARGE SCALE GENOMIC DNA]</scope>
    <source>
        <strain evidence="3 4">DSM 105453</strain>
    </source>
</reference>
<keyword evidence="4" id="KW-1185">Reference proteome</keyword>
<dbReference type="EMBL" id="JAFBFH010000003">
    <property type="protein sequence ID" value="MBM7713688.1"/>
    <property type="molecule type" value="Genomic_DNA"/>
</dbReference>
<dbReference type="Gene3D" id="2.60.480.10">
    <property type="entry name" value="eubacterium ventriosum atcc domain"/>
    <property type="match status" value="1"/>
</dbReference>
<evidence type="ECO:0000313" key="3">
    <source>
        <dbReference type="EMBL" id="MBM7713688.1"/>
    </source>
</evidence>
<gene>
    <name evidence="3" type="ORF">JOC94_000657</name>
</gene>
<feature type="transmembrane region" description="Helical" evidence="1">
    <location>
        <begin position="143"/>
        <end position="165"/>
    </location>
</feature>